<evidence type="ECO:0000256" key="1">
    <source>
        <dbReference type="SAM" id="MobiDB-lite"/>
    </source>
</evidence>
<feature type="compositionally biased region" description="Basic and acidic residues" evidence="1">
    <location>
        <begin position="59"/>
        <end position="68"/>
    </location>
</feature>
<gene>
    <name evidence="2" type="ORF">SDC9_181808</name>
</gene>
<protein>
    <submittedName>
        <fullName evidence="2">Uncharacterized protein</fullName>
    </submittedName>
</protein>
<feature type="region of interest" description="Disordered" evidence="1">
    <location>
        <begin position="1"/>
        <end position="107"/>
    </location>
</feature>
<dbReference type="EMBL" id="VSSQ01087289">
    <property type="protein sequence ID" value="MPN34315.1"/>
    <property type="molecule type" value="Genomic_DNA"/>
</dbReference>
<evidence type="ECO:0000313" key="2">
    <source>
        <dbReference type="EMBL" id="MPN34315.1"/>
    </source>
</evidence>
<name>A0A645H5P7_9ZZZZ</name>
<sequence>MVEQFDQVGQAARQRHGLAVQHGQQHQNEGDQDQPHPRDHQQHRCCARQAACHQPIDGRVADIGEYRSDHKRRQDGRKQPEQADQRQCDTGPGSCLQTVGAGSVHFK</sequence>
<accession>A0A645H5P7</accession>
<feature type="compositionally biased region" description="Basic and acidic residues" evidence="1">
    <location>
        <begin position="33"/>
        <end position="42"/>
    </location>
</feature>
<comment type="caution">
    <text evidence="2">The sequence shown here is derived from an EMBL/GenBank/DDBJ whole genome shotgun (WGS) entry which is preliminary data.</text>
</comment>
<proteinExistence type="predicted"/>
<dbReference type="AlphaFoldDB" id="A0A645H5P7"/>
<reference evidence="2" key="1">
    <citation type="submission" date="2019-08" db="EMBL/GenBank/DDBJ databases">
        <authorList>
            <person name="Kucharzyk K."/>
            <person name="Murdoch R.W."/>
            <person name="Higgins S."/>
            <person name="Loffler F."/>
        </authorList>
    </citation>
    <scope>NUCLEOTIDE SEQUENCE</scope>
</reference>
<organism evidence="2">
    <name type="scientific">bioreactor metagenome</name>
    <dbReference type="NCBI Taxonomy" id="1076179"/>
    <lineage>
        <taxon>unclassified sequences</taxon>
        <taxon>metagenomes</taxon>
        <taxon>ecological metagenomes</taxon>
    </lineage>
</organism>
<feature type="compositionally biased region" description="Basic and acidic residues" evidence="1">
    <location>
        <begin position="76"/>
        <end position="87"/>
    </location>
</feature>